<dbReference type="InterPro" id="IPR045257">
    <property type="entry name" value="E2/Pdx1"/>
</dbReference>
<dbReference type="InterPro" id="IPR004167">
    <property type="entry name" value="PSBD"/>
</dbReference>
<dbReference type="AlphaFoldDB" id="A0A2M7E8V2"/>
<comment type="similarity">
    <text evidence="2 4">Belongs to the 2-oxoacid dehydrogenase family.</text>
</comment>
<dbReference type="PROSITE" id="PS50968">
    <property type="entry name" value="BIOTINYL_LIPOYL"/>
    <property type="match status" value="1"/>
</dbReference>
<feature type="domain" description="Peripheral subunit-binding (PSBD)" evidence="6">
    <location>
        <begin position="103"/>
        <end position="140"/>
    </location>
</feature>
<evidence type="ECO:0000313" key="8">
    <source>
        <dbReference type="Proteomes" id="UP000228886"/>
    </source>
</evidence>
<reference evidence="8" key="1">
    <citation type="submission" date="2017-09" db="EMBL/GenBank/DDBJ databases">
        <title>Depth-based differentiation of microbial function through sediment-hosted aquifers and enrichment of novel symbionts in the deep terrestrial subsurface.</title>
        <authorList>
            <person name="Probst A.J."/>
            <person name="Ladd B."/>
            <person name="Jarett J.K."/>
            <person name="Geller-Mcgrath D.E."/>
            <person name="Sieber C.M.K."/>
            <person name="Emerson J.B."/>
            <person name="Anantharaman K."/>
            <person name="Thomas B.C."/>
            <person name="Malmstrom R."/>
            <person name="Stieglmeier M."/>
            <person name="Klingl A."/>
            <person name="Woyke T."/>
            <person name="Ryan C.M."/>
            <person name="Banfield J.F."/>
        </authorList>
    </citation>
    <scope>NUCLEOTIDE SEQUENCE [LARGE SCALE GENOMIC DNA]</scope>
</reference>
<dbReference type="InterPro" id="IPR003016">
    <property type="entry name" value="2-oxoA_DH_lipoyl-BS"/>
</dbReference>
<dbReference type="Gene3D" id="3.30.559.10">
    <property type="entry name" value="Chloramphenicol acetyltransferase-like domain"/>
    <property type="match status" value="1"/>
</dbReference>
<organism evidence="7 8">
    <name type="scientific">bacterium (Candidatus Ratteibacteria) CG01_land_8_20_14_3_00_40_19</name>
    <dbReference type="NCBI Taxonomy" id="2014290"/>
    <lineage>
        <taxon>Bacteria</taxon>
        <taxon>Candidatus Ratteibacteria</taxon>
    </lineage>
</organism>
<dbReference type="EMBL" id="PETL01000174">
    <property type="protein sequence ID" value="PIV64177.1"/>
    <property type="molecule type" value="Genomic_DNA"/>
</dbReference>
<sequence length="362" mass="40430">MIKEIIMPKLGETMEEGYLLNWLKKEGEKVTKGEPLFEVSSDKTNFEVEAEKDGYLRKILVQPTETPIPVTKVIGYLSDSVTEELPETKSEGEVKKENKERISISPLAKRLAKEKGIDLTKIKGTGAGGRIEKDDLLKISLGNGDEEFERKSLTGTRKIIARRMSESKKNIPHYYLQAEIEMEAITKLKEEQKFSYTDFILRASAKALSDFPLMNAIIIGEEAKIYKKINIGLAILGKKGLLVPVIRNLEKKSLAQISQERISLKEKAEQDKLSPDDLRGGTFTISNLGVLGVDNFAAIINPPEVGILALGKIKEIPVVAEGKIQIKKVMRVTLSADHRLIDGAYSAQFLNRIKEILENPKE</sequence>
<proteinExistence type="inferred from homology"/>
<dbReference type="PROSITE" id="PS00189">
    <property type="entry name" value="LIPOYL"/>
    <property type="match status" value="1"/>
</dbReference>
<keyword evidence="3 4" id="KW-0450">Lipoyl</keyword>
<evidence type="ECO:0000256" key="4">
    <source>
        <dbReference type="RuleBase" id="RU003423"/>
    </source>
</evidence>
<dbReference type="EC" id="2.3.1.-" evidence="4"/>
<evidence type="ECO:0000256" key="3">
    <source>
        <dbReference type="ARBA" id="ARBA00022823"/>
    </source>
</evidence>
<accession>A0A2M7E8V2</accession>
<feature type="domain" description="Lipoyl-binding" evidence="5">
    <location>
        <begin position="2"/>
        <end position="78"/>
    </location>
</feature>
<dbReference type="GO" id="GO:0006086">
    <property type="term" value="P:pyruvate decarboxylation to acetyl-CoA"/>
    <property type="evidence" value="ECO:0007669"/>
    <property type="project" value="InterPro"/>
</dbReference>
<name>A0A2M7E8V2_9BACT</name>
<dbReference type="InterPro" id="IPR000089">
    <property type="entry name" value="Biotin_lipoyl"/>
</dbReference>
<dbReference type="Gene3D" id="2.40.50.100">
    <property type="match status" value="1"/>
</dbReference>
<comment type="cofactor">
    <cofactor evidence="1 4">
        <name>(R)-lipoate</name>
        <dbReference type="ChEBI" id="CHEBI:83088"/>
    </cofactor>
</comment>
<dbReference type="CDD" id="cd06849">
    <property type="entry name" value="lipoyl_domain"/>
    <property type="match status" value="1"/>
</dbReference>
<dbReference type="Pfam" id="PF00364">
    <property type="entry name" value="Biotin_lipoyl"/>
    <property type="match status" value="1"/>
</dbReference>
<dbReference type="InterPro" id="IPR036625">
    <property type="entry name" value="E3-bd_dom_sf"/>
</dbReference>
<dbReference type="GO" id="GO:0016746">
    <property type="term" value="F:acyltransferase activity"/>
    <property type="evidence" value="ECO:0007669"/>
    <property type="project" value="UniProtKB-KW"/>
</dbReference>
<dbReference type="InterPro" id="IPR011053">
    <property type="entry name" value="Single_hybrid_motif"/>
</dbReference>
<dbReference type="SUPFAM" id="SSF52777">
    <property type="entry name" value="CoA-dependent acyltransferases"/>
    <property type="match status" value="1"/>
</dbReference>
<dbReference type="SUPFAM" id="SSF51230">
    <property type="entry name" value="Single hybrid motif"/>
    <property type="match status" value="1"/>
</dbReference>
<dbReference type="PANTHER" id="PTHR23151:SF90">
    <property type="entry name" value="DIHYDROLIPOYLLYSINE-RESIDUE ACETYLTRANSFERASE COMPONENT OF PYRUVATE DEHYDROGENASE COMPLEX, MITOCHONDRIAL-RELATED"/>
    <property type="match status" value="1"/>
</dbReference>
<evidence type="ECO:0000256" key="2">
    <source>
        <dbReference type="ARBA" id="ARBA00007317"/>
    </source>
</evidence>
<gene>
    <name evidence="7" type="ORF">COS11_03560</name>
</gene>
<dbReference type="Gene3D" id="4.10.320.10">
    <property type="entry name" value="E3-binding domain"/>
    <property type="match status" value="1"/>
</dbReference>
<evidence type="ECO:0000259" key="6">
    <source>
        <dbReference type="PROSITE" id="PS51826"/>
    </source>
</evidence>
<dbReference type="InterPro" id="IPR001078">
    <property type="entry name" value="2-oxoacid_DH_actylTfrase"/>
</dbReference>
<dbReference type="Pfam" id="PF02817">
    <property type="entry name" value="E3_binding"/>
    <property type="match status" value="1"/>
</dbReference>
<evidence type="ECO:0000313" key="7">
    <source>
        <dbReference type="EMBL" id="PIV64177.1"/>
    </source>
</evidence>
<evidence type="ECO:0000256" key="1">
    <source>
        <dbReference type="ARBA" id="ARBA00001938"/>
    </source>
</evidence>
<dbReference type="PROSITE" id="PS51826">
    <property type="entry name" value="PSBD"/>
    <property type="match status" value="1"/>
</dbReference>
<evidence type="ECO:0000259" key="5">
    <source>
        <dbReference type="PROSITE" id="PS50968"/>
    </source>
</evidence>
<protein>
    <recommendedName>
        <fullName evidence="4">Dihydrolipoamide acetyltransferase component of pyruvate dehydrogenase complex</fullName>
        <ecNumber evidence="4">2.3.1.-</ecNumber>
    </recommendedName>
</protein>
<dbReference type="PANTHER" id="PTHR23151">
    <property type="entry name" value="DIHYDROLIPOAMIDE ACETYL/SUCCINYL-TRANSFERASE-RELATED"/>
    <property type="match status" value="1"/>
</dbReference>
<keyword evidence="4" id="KW-0012">Acyltransferase</keyword>
<dbReference type="Pfam" id="PF00198">
    <property type="entry name" value="2-oxoacid_dh"/>
    <property type="match status" value="1"/>
</dbReference>
<comment type="caution">
    <text evidence="7">The sequence shown here is derived from an EMBL/GenBank/DDBJ whole genome shotgun (WGS) entry which is preliminary data.</text>
</comment>
<keyword evidence="4" id="KW-0808">Transferase</keyword>
<dbReference type="InterPro" id="IPR023213">
    <property type="entry name" value="CAT-like_dom_sf"/>
</dbReference>
<dbReference type="SUPFAM" id="SSF47005">
    <property type="entry name" value="Peripheral subunit-binding domain of 2-oxo acid dehydrogenase complex"/>
    <property type="match status" value="1"/>
</dbReference>
<dbReference type="GO" id="GO:0045254">
    <property type="term" value="C:pyruvate dehydrogenase complex"/>
    <property type="evidence" value="ECO:0007669"/>
    <property type="project" value="InterPro"/>
</dbReference>
<dbReference type="Proteomes" id="UP000228886">
    <property type="component" value="Unassembled WGS sequence"/>
</dbReference>